<feature type="compositionally biased region" description="Low complexity" evidence="1">
    <location>
        <begin position="897"/>
        <end position="913"/>
    </location>
</feature>
<accession>A0A5B0Q035</accession>
<feature type="region of interest" description="Disordered" evidence="1">
    <location>
        <begin position="796"/>
        <end position="862"/>
    </location>
</feature>
<proteinExistence type="predicted"/>
<protein>
    <submittedName>
        <fullName evidence="3">Uncharacterized protein</fullName>
    </submittedName>
</protein>
<keyword evidence="2" id="KW-0812">Transmembrane</keyword>
<feature type="region of interest" description="Disordered" evidence="1">
    <location>
        <begin position="874"/>
        <end position="922"/>
    </location>
</feature>
<keyword evidence="5" id="KW-1185">Reference proteome</keyword>
<comment type="caution">
    <text evidence="3">The sequence shown here is derived from an EMBL/GenBank/DDBJ whole genome shotgun (WGS) entry which is preliminary data.</text>
</comment>
<evidence type="ECO:0000256" key="2">
    <source>
        <dbReference type="SAM" id="Phobius"/>
    </source>
</evidence>
<feature type="compositionally biased region" description="Polar residues" evidence="1">
    <location>
        <begin position="718"/>
        <end position="728"/>
    </location>
</feature>
<reference evidence="5 6" key="1">
    <citation type="submission" date="2019-05" db="EMBL/GenBank/DDBJ databases">
        <title>Emergence of the Ug99 lineage of the wheat stem rust pathogen through somatic hybridization.</title>
        <authorList>
            <person name="Li F."/>
            <person name="Upadhyaya N.M."/>
            <person name="Sperschneider J."/>
            <person name="Matny O."/>
            <person name="Nguyen-Phuc H."/>
            <person name="Mago R."/>
            <person name="Raley C."/>
            <person name="Miller M.E."/>
            <person name="Silverstein K.A.T."/>
            <person name="Henningsen E."/>
            <person name="Hirsch C.D."/>
            <person name="Visser B."/>
            <person name="Pretorius Z.A."/>
            <person name="Steffenson B.J."/>
            <person name="Schwessinger B."/>
            <person name="Dodds P.N."/>
            <person name="Figueroa M."/>
        </authorList>
    </citation>
    <scope>NUCLEOTIDE SEQUENCE [LARGE SCALE GENOMIC DNA]</scope>
    <source>
        <strain evidence="3">21-0</strain>
        <strain evidence="4 6">Ug99</strain>
    </source>
</reference>
<dbReference type="AlphaFoldDB" id="A0A5B0Q035"/>
<feature type="compositionally biased region" description="Polar residues" evidence="1">
    <location>
        <begin position="1052"/>
        <end position="1062"/>
    </location>
</feature>
<feature type="compositionally biased region" description="Basic and acidic residues" evidence="1">
    <location>
        <begin position="737"/>
        <end position="748"/>
    </location>
</feature>
<dbReference type="EMBL" id="VDEP01000172">
    <property type="protein sequence ID" value="KAA1126261.1"/>
    <property type="molecule type" value="Genomic_DNA"/>
</dbReference>
<evidence type="ECO:0000313" key="6">
    <source>
        <dbReference type="Proteomes" id="UP000325313"/>
    </source>
</evidence>
<feature type="compositionally biased region" description="Low complexity" evidence="1">
    <location>
        <begin position="1029"/>
        <end position="1051"/>
    </location>
</feature>
<evidence type="ECO:0000313" key="3">
    <source>
        <dbReference type="EMBL" id="KAA1106540.1"/>
    </source>
</evidence>
<name>A0A5B0Q035_PUCGR</name>
<sequence>MIPDDIDETAPGDLKQSAGLHDEVIVEHALVPPAVSRELFYPVAAHEQSGSSKPRKFKAKLDQQIEIEGILGKEYSPGRKIVCTCGAGTVDAQKHVLLCTQTTSNHDAELSQWSAHDFHHEKVELNRSAHEHASGLSWRKYQFFRALNLSGQSYSQGQAPFLYRCSPVSKVTQPDEGYLSIGSSFPSKIDVDLSEVAPVIPARTTQLDSGNEWINPAFISQPSRLRFLPVERRSLVSQTLPESSISPVVPRLNVAANYPTESVEAKSNTTLISKPQAIILAFGLLTLLSLIGAGFLYHVRRKKIKRGKHSGRHLDIPNKTLLCSPAMKDPSHRVTIEPTPSPTFSSSNAESNLRSDPSQPFHCVFGILHPPQTAIASEKLGDVTPALDMLQGENEMDKHPHDDAAIHTSLPSPIVSLTASFSTTAASPTRVDCQSAKEASDPDCKESTSEGNLTCPRECNLKASAKSLSSLNGIHQPLDFSSFEREMENETCENQSSSPSMKERSMTTASSMRRRSYIVADKLSSILRPSNSTGFSDSSPKPLPLRRLKTSYGVGEEFESDEEQDQAAISRFLRMQYAEWEVEQLSRADAGGFMEPDSSSLSSVGFRSVESQRRRSSVFSSMEPTSLKSLKRGSFTSMKAVQGAKCHTNNHFNYNPPSPHDFHPNPSTSSYPAMYEQDQSTLANFNSQPPNNAFFPNHSKVRSRLSSVLLAQDAQFCSSPKSLSSQGHRNIPSPVDMTHEQTCKDSPDLSHQQASATLAAYKKKHRHSKSAPLNFLRDSIDLEPIRELKLSVTNPDVDLNESDAQRKAPDPVPQGLSNSTRTISRHMEAKDMHSSQPLPPAGARERSPSAGGAHSPGIDQFDSGTKIEEQSLMDATQKPDEDGDSTESPQRPRRRSWLSSSLSLRILPQSSPSKKGMALNMSPARLRKSLSIGGRMGSREMKAGLHPLDLETTSSNEHDSRPSCRAYTASLDSPSLKDNTHNHQLDSQAIPKSHDFGKSSNSGLTTLFGLFTKSKRSSHILQHELLGISSSPSPTSEFMSSSSSSHSGQNSLNLFDSNRPGGSQSTISSSSITTAMHSPIINGFCSTHPNPYSSAPCACGDQETPILASGRKNRDVARIQWKSRLNSVGSFIDDLDTINQTPQSGLVIANPDMAQSNETDYTR</sequence>
<feature type="region of interest" description="Disordered" evidence="1">
    <location>
        <begin position="426"/>
        <end position="452"/>
    </location>
</feature>
<keyword evidence="2" id="KW-0472">Membrane</keyword>
<feature type="region of interest" description="Disordered" evidence="1">
    <location>
        <begin position="718"/>
        <end position="751"/>
    </location>
</feature>
<dbReference type="EMBL" id="VSWC01000040">
    <property type="protein sequence ID" value="KAA1106540.1"/>
    <property type="molecule type" value="Genomic_DNA"/>
</dbReference>
<gene>
    <name evidence="3" type="ORF">PGT21_036005</name>
    <name evidence="4" type="ORF">PGTUg99_021647</name>
</gene>
<feature type="region of interest" description="Disordered" evidence="1">
    <location>
        <begin position="1026"/>
        <end position="1070"/>
    </location>
</feature>
<dbReference type="Proteomes" id="UP000324748">
    <property type="component" value="Unassembled WGS sequence"/>
</dbReference>
<evidence type="ECO:0000256" key="1">
    <source>
        <dbReference type="SAM" id="MobiDB-lite"/>
    </source>
</evidence>
<organism evidence="3 5">
    <name type="scientific">Puccinia graminis f. sp. tritici</name>
    <dbReference type="NCBI Taxonomy" id="56615"/>
    <lineage>
        <taxon>Eukaryota</taxon>
        <taxon>Fungi</taxon>
        <taxon>Dikarya</taxon>
        <taxon>Basidiomycota</taxon>
        <taxon>Pucciniomycotina</taxon>
        <taxon>Pucciniomycetes</taxon>
        <taxon>Pucciniales</taxon>
        <taxon>Pucciniaceae</taxon>
        <taxon>Puccinia</taxon>
    </lineage>
</organism>
<dbReference type="OrthoDB" id="2500384at2759"/>
<evidence type="ECO:0000313" key="4">
    <source>
        <dbReference type="EMBL" id="KAA1126261.1"/>
    </source>
</evidence>
<feature type="compositionally biased region" description="Basic and acidic residues" evidence="1">
    <location>
        <begin position="438"/>
        <end position="448"/>
    </location>
</feature>
<evidence type="ECO:0000313" key="5">
    <source>
        <dbReference type="Proteomes" id="UP000324748"/>
    </source>
</evidence>
<dbReference type="Proteomes" id="UP000325313">
    <property type="component" value="Unassembled WGS sequence"/>
</dbReference>
<keyword evidence="2" id="KW-1133">Transmembrane helix</keyword>
<feature type="region of interest" description="Disordered" evidence="1">
    <location>
        <begin position="486"/>
        <end position="512"/>
    </location>
</feature>
<feature type="transmembrane region" description="Helical" evidence="2">
    <location>
        <begin position="277"/>
        <end position="299"/>
    </location>
</feature>